<evidence type="ECO:0000256" key="1">
    <source>
        <dbReference type="SAM" id="SignalP"/>
    </source>
</evidence>
<feature type="non-terminal residue" evidence="2">
    <location>
        <position position="67"/>
    </location>
</feature>
<proteinExistence type="predicted"/>
<protein>
    <submittedName>
        <fullName evidence="2">Uncharacterized protein</fullName>
    </submittedName>
</protein>
<feature type="chain" id="PRO_5029854274" evidence="1">
    <location>
        <begin position="19"/>
        <end position="67"/>
    </location>
</feature>
<feature type="signal peptide" evidence="1">
    <location>
        <begin position="1"/>
        <end position="18"/>
    </location>
</feature>
<keyword evidence="1" id="KW-0732">Signal</keyword>
<sequence length="67" mass="7130">SSGSSFFTILLTSLSGLATVPLQASHSILSQDKSWRMTPPGVGFQTHDLSLISVRVGPKPLAQHQRG</sequence>
<reference evidence="2 3" key="1">
    <citation type="journal article" date="2020" name="IScience">
        <title>Genome Sequencing of the Endangered Kingdonia uniflora (Circaeasteraceae, Ranunculales) Reveals Potential Mechanisms of Evolutionary Specialization.</title>
        <authorList>
            <person name="Sun Y."/>
            <person name="Deng T."/>
            <person name="Zhang A."/>
            <person name="Moore M.J."/>
            <person name="Landis J.B."/>
            <person name="Lin N."/>
            <person name="Zhang H."/>
            <person name="Zhang X."/>
            <person name="Huang J."/>
            <person name="Zhang X."/>
            <person name="Sun H."/>
            <person name="Wang H."/>
        </authorList>
    </citation>
    <scope>NUCLEOTIDE SEQUENCE [LARGE SCALE GENOMIC DNA]</scope>
    <source>
        <strain evidence="2">TB1705</strain>
        <tissue evidence="2">Leaf</tissue>
    </source>
</reference>
<dbReference type="AlphaFoldDB" id="A0A7J7NEB8"/>
<organism evidence="2 3">
    <name type="scientific">Kingdonia uniflora</name>
    <dbReference type="NCBI Taxonomy" id="39325"/>
    <lineage>
        <taxon>Eukaryota</taxon>
        <taxon>Viridiplantae</taxon>
        <taxon>Streptophyta</taxon>
        <taxon>Embryophyta</taxon>
        <taxon>Tracheophyta</taxon>
        <taxon>Spermatophyta</taxon>
        <taxon>Magnoliopsida</taxon>
        <taxon>Ranunculales</taxon>
        <taxon>Circaeasteraceae</taxon>
        <taxon>Kingdonia</taxon>
    </lineage>
</organism>
<accession>A0A7J7NEB8</accession>
<gene>
    <name evidence="2" type="ORF">GIB67_018848</name>
</gene>
<keyword evidence="3" id="KW-1185">Reference proteome</keyword>
<dbReference type="Proteomes" id="UP000541444">
    <property type="component" value="Unassembled WGS sequence"/>
</dbReference>
<comment type="caution">
    <text evidence="2">The sequence shown here is derived from an EMBL/GenBank/DDBJ whole genome shotgun (WGS) entry which is preliminary data.</text>
</comment>
<evidence type="ECO:0000313" key="2">
    <source>
        <dbReference type="EMBL" id="KAF6165404.1"/>
    </source>
</evidence>
<evidence type="ECO:0000313" key="3">
    <source>
        <dbReference type="Proteomes" id="UP000541444"/>
    </source>
</evidence>
<dbReference type="EMBL" id="JACGCM010000854">
    <property type="protein sequence ID" value="KAF6165404.1"/>
    <property type="molecule type" value="Genomic_DNA"/>
</dbReference>
<feature type="non-terminal residue" evidence="2">
    <location>
        <position position="1"/>
    </location>
</feature>
<name>A0A7J7NEB8_9MAGN</name>